<dbReference type="AlphaFoldDB" id="A0A1G1X6Q2"/>
<dbReference type="PANTHER" id="PTHR42887">
    <property type="entry name" value="OS12G0638800 PROTEIN"/>
    <property type="match status" value="1"/>
</dbReference>
<evidence type="ECO:0000313" key="7">
    <source>
        <dbReference type="Proteomes" id="UP000177528"/>
    </source>
</evidence>
<feature type="domain" description="RsdA/BaiN/AoA(So)-like insert" evidence="5">
    <location>
        <begin position="194"/>
        <end position="355"/>
    </location>
</feature>
<evidence type="ECO:0000256" key="2">
    <source>
        <dbReference type="ARBA" id="ARBA00022630"/>
    </source>
</evidence>
<evidence type="ECO:0008006" key="8">
    <source>
        <dbReference type="Google" id="ProtNLM"/>
    </source>
</evidence>
<dbReference type="InterPro" id="IPR004792">
    <property type="entry name" value="BaiN-like"/>
</dbReference>
<dbReference type="Pfam" id="PF03486">
    <property type="entry name" value="HI0933_like"/>
    <property type="match status" value="1"/>
</dbReference>
<dbReference type="Proteomes" id="UP000177528">
    <property type="component" value="Unassembled WGS sequence"/>
</dbReference>
<dbReference type="InterPro" id="IPR023166">
    <property type="entry name" value="BaiN-like_dom_sf"/>
</dbReference>
<keyword evidence="3" id="KW-0274">FAD</keyword>
<evidence type="ECO:0000259" key="5">
    <source>
        <dbReference type="Pfam" id="PF22780"/>
    </source>
</evidence>
<dbReference type="PRINTS" id="PR00368">
    <property type="entry name" value="FADPNR"/>
</dbReference>
<dbReference type="SUPFAM" id="SSF160996">
    <property type="entry name" value="HI0933 insert domain-like"/>
    <property type="match status" value="1"/>
</dbReference>
<feature type="domain" description="RsdA/BaiN/AoA(So)-like Rossmann fold-like" evidence="4">
    <location>
        <begin position="4"/>
        <end position="408"/>
    </location>
</feature>
<proteinExistence type="predicted"/>
<dbReference type="Gene3D" id="1.10.8.260">
    <property type="entry name" value="HI0933 insert domain-like"/>
    <property type="match status" value="1"/>
</dbReference>
<evidence type="ECO:0000256" key="3">
    <source>
        <dbReference type="ARBA" id="ARBA00022827"/>
    </source>
</evidence>
<dbReference type="PRINTS" id="PR00411">
    <property type="entry name" value="PNDRDTASEI"/>
</dbReference>
<dbReference type="SUPFAM" id="SSF51905">
    <property type="entry name" value="FAD/NAD(P)-binding domain"/>
    <property type="match status" value="1"/>
</dbReference>
<reference evidence="6 7" key="1">
    <citation type="journal article" date="2016" name="Nat. Commun.">
        <title>Thousands of microbial genomes shed light on interconnected biogeochemical processes in an aquifer system.</title>
        <authorList>
            <person name="Anantharaman K."/>
            <person name="Brown C.T."/>
            <person name="Hug L.A."/>
            <person name="Sharon I."/>
            <person name="Castelle C.J."/>
            <person name="Probst A.J."/>
            <person name="Thomas B.C."/>
            <person name="Singh A."/>
            <person name="Wilkins M.J."/>
            <person name="Karaoz U."/>
            <person name="Brodie E.L."/>
            <person name="Williams K.H."/>
            <person name="Hubbard S.S."/>
            <person name="Banfield J.F."/>
        </authorList>
    </citation>
    <scope>NUCLEOTIDE SEQUENCE [LARGE SCALE GENOMIC DNA]</scope>
</reference>
<name>A0A1G1X6Q2_9BACT</name>
<gene>
    <name evidence="6" type="ORF">A3D99_01160</name>
</gene>
<dbReference type="InterPro" id="IPR057661">
    <property type="entry name" value="RsdA/BaiN/AoA(So)_Rossmann"/>
</dbReference>
<keyword evidence="2" id="KW-0285">Flavoprotein</keyword>
<evidence type="ECO:0000259" key="4">
    <source>
        <dbReference type="Pfam" id="PF03486"/>
    </source>
</evidence>
<dbReference type="Pfam" id="PF22780">
    <property type="entry name" value="HI0933_like_1st"/>
    <property type="match status" value="1"/>
</dbReference>
<comment type="caution">
    <text evidence="6">The sequence shown here is derived from an EMBL/GenBank/DDBJ whole genome shotgun (WGS) entry which is preliminary data.</text>
</comment>
<dbReference type="PANTHER" id="PTHR42887:SF2">
    <property type="entry name" value="OS12G0638800 PROTEIN"/>
    <property type="match status" value="1"/>
</dbReference>
<organism evidence="6 7">
    <name type="scientific">Candidatus Andersenbacteria bacterium RIFCSPHIGHO2_12_FULL_45_11</name>
    <dbReference type="NCBI Taxonomy" id="1797281"/>
    <lineage>
        <taxon>Bacteria</taxon>
        <taxon>Candidatus Anderseniibacteriota</taxon>
    </lineage>
</organism>
<evidence type="ECO:0000313" key="6">
    <source>
        <dbReference type="EMBL" id="OGY35260.1"/>
    </source>
</evidence>
<dbReference type="EMBL" id="MHHR01000002">
    <property type="protein sequence ID" value="OGY35260.1"/>
    <property type="molecule type" value="Genomic_DNA"/>
</dbReference>
<sequence>MEYDVVVVGGGPAGMMAAGRAAELGARVVLLEKNPTLGKKLLITGGGRCNVTNAEFDEHILLGKFKENKKFLFSPFSRFTVQQTLDFFTSRNMPIKIEAQKRAFPVSNSAQSVWDVLVAYMNKHNVHVMTNSPADGFEFEGGTVTGIRLKNKTIVRAATYIIATGGKSRPTTGSTGEGFQWLKEIGHTIIEPDPALVPVTIQEAWVHKLSGLSLKDVKLTAFQNTKKQVSNKGSMLFTHFGISGPLVLNMSRDISELLKYGEVTLAIDLAPQTDIGALDKELLASLSEHTNKKIKNSLGKFIAPTLAPILLELAQIDPETFVHSIHREERLRITKLLKHLPMTVSGILGPEKAIVTSGGVELSEIDFQTMQSKIAPNLYIIGDVLNIDRPSGGYSLQLCWTTGHVAGTHAAKSSVSSIRI</sequence>
<dbReference type="InterPro" id="IPR036188">
    <property type="entry name" value="FAD/NAD-bd_sf"/>
</dbReference>
<evidence type="ECO:0000256" key="1">
    <source>
        <dbReference type="ARBA" id="ARBA00001974"/>
    </source>
</evidence>
<protein>
    <recommendedName>
        <fullName evidence="8">FAD-dependent oxidoreductase</fullName>
    </recommendedName>
</protein>
<dbReference type="Gene3D" id="2.40.30.10">
    <property type="entry name" value="Translation factors"/>
    <property type="match status" value="1"/>
</dbReference>
<dbReference type="InterPro" id="IPR055178">
    <property type="entry name" value="RsdA/BaiN/AoA(So)-like_dom"/>
</dbReference>
<comment type="cofactor">
    <cofactor evidence="1">
        <name>FAD</name>
        <dbReference type="ChEBI" id="CHEBI:57692"/>
    </cofactor>
</comment>
<accession>A0A1G1X6Q2</accession>
<dbReference type="NCBIfam" id="TIGR00275">
    <property type="entry name" value="aminoacetone oxidase family FAD-binding enzyme"/>
    <property type="match status" value="1"/>
</dbReference>
<dbReference type="Gene3D" id="3.50.50.60">
    <property type="entry name" value="FAD/NAD(P)-binding domain"/>
    <property type="match status" value="1"/>
</dbReference>